<dbReference type="KEGG" id="scm:SCHCO_02510765"/>
<evidence type="ECO:0000259" key="3">
    <source>
        <dbReference type="Pfam" id="PF15249"/>
    </source>
</evidence>
<dbReference type="RefSeq" id="XP_003029390.1">
    <property type="nucleotide sequence ID" value="XM_003029344.1"/>
</dbReference>
<feature type="coiled-coil region" evidence="1">
    <location>
        <begin position="200"/>
        <end position="230"/>
    </location>
</feature>
<organism evidence="5">
    <name type="scientific">Schizophyllum commune (strain H4-8 / FGSC 9210)</name>
    <name type="common">Split gill fungus</name>
    <dbReference type="NCBI Taxonomy" id="578458"/>
    <lineage>
        <taxon>Eukaryota</taxon>
        <taxon>Fungi</taxon>
        <taxon>Dikarya</taxon>
        <taxon>Basidiomycota</taxon>
        <taxon>Agaricomycotina</taxon>
        <taxon>Agaricomycetes</taxon>
        <taxon>Agaricomycetidae</taxon>
        <taxon>Agaricales</taxon>
        <taxon>Schizophyllaceae</taxon>
        <taxon>Schizophyllum</taxon>
    </lineage>
</organism>
<reference evidence="4 5" key="1">
    <citation type="journal article" date="2010" name="Nat. Biotechnol.">
        <title>Genome sequence of the model mushroom Schizophyllum commune.</title>
        <authorList>
            <person name="Ohm R.A."/>
            <person name="de Jong J.F."/>
            <person name="Lugones L.G."/>
            <person name="Aerts A."/>
            <person name="Kothe E."/>
            <person name="Stajich J.E."/>
            <person name="de Vries R.P."/>
            <person name="Record E."/>
            <person name="Levasseur A."/>
            <person name="Baker S.E."/>
            <person name="Bartholomew K.A."/>
            <person name="Coutinho P.M."/>
            <person name="Erdmann S."/>
            <person name="Fowler T.J."/>
            <person name="Gathman A.C."/>
            <person name="Lombard V."/>
            <person name="Henrissat B."/>
            <person name="Knabe N."/>
            <person name="Kuees U."/>
            <person name="Lilly W.W."/>
            <person name="Lindquist E."/>
            <person name="Lucas S."/>
            <person name="Magnuson J.K."/>
            <person name="Piumi F."/>
            <person name="Raudaskoski M."/>
            <person name="Salamov A."/>
            <person name="Schmutz J."/>
            <person name="Schwarze F.W.M.R."/>
            <person name="vanKuyk P.A."/>
            <person name="Horton J.S."/>
            <person name="Grigoriev I.V."/>
            <person name="Woesten H.A.B."/>
        </authorList>
    </citation>
    <scope>NUCLEOTIDE SEQUENCE [LARGE SCALE GENOMIC DNA]</scope>
    <source>
        <strain evidence="5">H4-8 / FGSC 9210</strain>
    </source>
</reference>
<feature type="compositionally biased region" description="Polar residues" evidence="2">
    <location>
        <begin position="18"/>
        <end position="31"/>
    </location>
</feature>
<feature type="domain" description="GLTSCR protein conserved" evidence="3">
    <location>
        <begin position="92"/>
        <end position="203"/>
    </location>
</feature>
<feature type="region of interest" description="Disordered" evidence="2">
    <location>
        <begin position="653"/>
        <end position="688"/>
    </location>
</feature>
<evidence type="ECO:0000256" key="2">
    <source>
        <dbReference type="SAM" id="MobiDB-lite"/>
    </source>
</evidence>
<sequence length="688" mass="73832">MTALGANQTAFIPYYPPQSIQNGSSQSQTLVPRQKPVPNGTSAPVAGPSTAAAGTSTQAEAKKPPKIKKRTQQEEELMAQTAARFAERLAADQQATLKPDVDTPFVDAEDVVRRLLPYHIYQQPKEDLEKLTSPKGKGKAEDDIRSEIAEMKFALECHKRKRKLHDRLYNMRVREGRRQSPADQAFYLEQVVSDAERAEIAWLSSEVKSARSELDRLERVKRAKEQAARQSTAPTTTTFYVPPATAPQTQYYQYPYTYAQGYGSGQPLTFQPYMPPQYATSSTPTTTSAAASPAPTFTTAVPSPAPTQAAPGAYASYYQATANQGFPTMGQPQVQSSTPKPPPAPQPATSTSSASPAASSAPKLPPNGTFPLNIPVTYLPALKALSIVPVNASEVQPGAPQPAAVIKGTTPNGQVALDICIAALKPNQLGGLSLIINKMMPNKNAQATGASASSSGTPGAGPSGGSSGSALLVLFLRSILQFHCTRPRSFDGRLGLLSFVILNIIFNIPPIWQHSRGGALGEAEASLLDFVGLDRTPSKARLLALDWFIQFIQLICIVFAYQSSDSPSHDILPVHNDPPPDTGKIFRTTAQATQEDGDLIMDITITHIIRLLRARVTTPLARDYTPPSRASLLPVRDPMTFLLRGRAGSLGESMAASRLARGTEQGDNREDADEGQGARTGRIPGGLD</sequence>
<dbReference type="EMBL" id="GL377309">
    <property type="protein sequence ID" value="EFI94487.1"/>
    <property type="molecule type" value="Genomic_DNA"/>
</dbReference>
<gene>
    <name evidence="4" type="ORF">SCHCODRAFT_111491</name>
</gene>
<dbReference type="VEuPathDB" id="FungiDB:SCHCODRAFT_02510765"/>
<protein>
    <recommendedName>
        <fullName evidence="3">GLTSCR protein conserved domain-containing protein</fullName>
    </recommendedName>
</protein>
<dbReference type="OMA" id="ACHERYQ"/>
<dbReference type="GeneID" id="9594140"/>
<dbReference type="eggNOG" id="ENOG502SBQI">
    <property type="taxonomic scope" value="Eukaryota"/>
</dbReference>
<evidence type="ECO:0000313" key="5">
    <source>
        <dbReference type="Proteomes" id="UP000007431"/>
    </source>
</evidence>
<proteinExistence type="predicted"/>
<dbReference type="Proteomes" id="UP000007431">
    <property type="component" value="Unassembled WGS sequence"/>
</dbReference>
<feature type="compositionally biased region" description="Polar residues" evidence="2">
    <location>
        <begin position="325"/>
        <end position="334"/>
    </location>
</feature>
<dbReference type="AlphaFoldDB" id="D8QC90"/>
<feature type="region of interest" description="Disordered" evidence="2">
    <location>
        <begin position="13"/>
        <end position="77"/>
    </location>
</feature>
<dbReference type="InterPro" id="IPR052438">
    <property type="entry name" value="Chromatin_remod/trans_coact"/>
</dbReference>
<feature type="non-terminal residue" evidence="4">
    <location>
        <position position="688"/>
    </location>
</feature>
<dbReference type="STRING" id="578458.D8QC90"/>
<dbReference type="InterPro" id="IPR015671">
    <property type="entry name" value="GSCR1_dom"/>
</dbReference>
<feature type="compositionally biased region" description="Low complexity" evidence="2">
    <location>
        <begin position="279"/>
        <end position="302"/>
    </location>
</feature>
<dbReference type="HOGENOM" id="CLU_400177_0_0_1"/>
<evidence type="ECO:0000313" key="4">
    <source>
        <dbReference type="EMBL" id="EFI94487.1"/>
    </source>
</evidence>
<keyword evidence="5" id="KW-1185">Reference proteome</keyword>
<name>D8QC90_SCHCM</name>
<accession>D8QC90</accession>
<dbReference type="PANTHER" id="PTHR15572">
    <property type="entry name" value="GLIOMA TUMOR SUPPRESSOR CANDIDATE REGION GENE 1"/>
    <property type="match status" value="1"/>
</dbReference>
<dbReference type="Pfam" id="PF15249">
    <property type="entry name" value="GLTSCR1"/>
    <property type="match status" value="1"/>
</dbReference>
<dbReference type="OrthoDB" id="2556847at2759"/>
<feature type="region of interest" description="Disordered" evidence="2">
    <location>
        <begin position="275"/>
        <end position="304"/>
    </location>
</feature>
<feature type="compositionally biased region" description="Low complexity" evidence="2">
    <location>
        <begin position="347"/>
        <end position="362"/>
    </location>
</feature>
<feature type="region of interest" description="Disordered" evidence="2">
    <location>
        <begin position="325"/>
        <end position="366"/>
    </location>
</feature>
<dbReference type="GO" id="GO:0045893">
    <property type="term" value="P:positive regulation of DNA-templated transcription"/>
    <property type="evidence" value="ECO:0007669"/>
    <property type="project" value="TreeGrafter"/>
</dbReference>
<feature type="compositionally biased region" description="Low complexity" evidence="2">
    <location>
        <begin position="41"/>
        <end position="59"/>
    </location>
</feature>
<keyword evidence="1" id="KW-0175">Coiled coil</keyword>
<dbReference type="PANTHER" id="PTHR15572:SF0">
    <property type="entry name" value="GLUTAMINE-RICH PROTEIN-RELATED"/>
    <property type="match status" value="1"/>
</dbReference>
<evidence type="ECO:0000256" key="1">
    <source>
        <dbReference type="SAM" id="Coils"/>
    </source>
</evidence>
<dbReference type="GO" id="GO:0016514">
    <property type="term" value="C:SWI/SNF complex"/>
    <property type="evidence" value="ECO:0007669"/>
    <property type="project" value="TreeGrafter"/>
</dbReference>
<dbReference type="InParanoid" id="D8QC90"/>